<dbReference type="GO" id="GO:0005315">
    <property type="term" value="F:phosphate transmembrane transporter activity"/>
    <property type="evidence" value="ECO:0007669"/>
    <property type="project" value="InterPro"/>
</dbReference>
<evidence type="ECO:0000313" key="9">
    <source>
        <dbReference type="Proteomes" id="UP000323917"/>
    </source>
</evidence>
<dbReference type="GO" id="GO:0005886">
    <property type="term" value="C:plasma membrane"/>
    <property type="evidence" value="ECO:0007669"/>
    <property type="project" value="UniProtKB-SubCell"/>
</dbReference>
<evidence type="ECO:0000256" key="6">
    <source>
        <dbReference type="RuleBase" id="RU363054"/>
    </source>
</evidence>
<evidence type="ECO:0000256" key="1">
    <source>
        <dbReference type="ARBA" id="ARBA00004651"/>
    </source>
</evidence>
<proteinExistence type="inferred from homology"/>
<dbReference type="SUPFAM" id="SSF161098">
    <property type="entry name" value="MetI-like"/>
    <property type="match status" value="1"/>
</dbReference>
<keyword evidence="4 5" id="KW-0472">Membrane</keyword>
<reference evidence="8 9" key="1">
    <citation type="submission" date="2019-08" db="EMBL/GenBank/DDBJ databases">
        <title>Deep-cultivation of Planctomycetes and their phenomic and genomic characterization uncovers novel biology.</title>
        <authorList>
            <person name="Wiegand S."/>
            <person name="Jogler M."/>
            <person name="Boedeker C."/>
            <person name="Pinto D."/>
            <person name="Vollmers J."/>
            <person name="Rivas-Marin E."/>
            <person name="Kohn T."/>
            <person name="Peeters S.H."/>
            <person name="Heuer A."/>
            <person name="Rast P."/>
            <person name="Oberbeckmann S."/>
            <person name="Bunk B."/>
            <person name="Jeske O."/>
            <person name="Meyerdierks A."/>
            <person name="Storesund J.E."/>
            <person name="Kallscheuer N."/>
            <person name="Luecker S."/>
            <person name="Lage O.M."/>
            <person name="Pohl T."/>
            <person name="Merkel B.J."/>
            <person name="Hornburger P."/>
            <person name="Mueller R.-W."/>
            <person name="Bruemmer F."/>
            <person name="Labrenz M."/>
            <person name="Spormann A.M."/>
            <person name="Op den Camp H."/>
            <person name="Overmann J."/>
            <person name="Amann R."/>
            <person name="Jetten M.S.M."/>
            <person name="Mascher T."/>
            <person name="Medema M.H."/>
            <person name="Devos D.P."/>
            <person name="Kaster A.-K."/>
            <person name="Ovreas L."/>
            <person name="Rohde M."/>
            <person name="Galperin M.Y."/>
            <person name="Jogler C."/>
        </authorList>
    </citation>
    <scope>NUCLEOTIDE SEQUENCE [LARGE SCALE GENOMIC DNA]</scope>
    <source>
        <strain evidence="8 9">Pr1d</strain>
    </source>
</reference>
<evidence type="ECO:0000259" key="7">
    <source>
        <dbReference type="PROSITE" id="PS50928"/>
    </source>
</evidence>
<dbReference type="Proteomes" id="UP000323917">
    <property type="component" value="Chromosome"/>
</dbReference>
<dbReference type="Pfam" id="PF00528">
    <property type="entry name" value="BPD_transp_1"/>
    <property type="match status" value="1"/>
</dbReference>
<dbReference type="GO" id="GO:0006817">
    <property type="term" value="P:phosphate ion transport"/>
    <property type="evidence" value="ECO:0007669"/>
    <property type="project" value="UniProtKB-KW"/>
</dbReference>
<sequence length="324" mass="34613">MTFPVEISSQNSLSMPSLSATETLIASSGRRSFRAVFEIILHSVLLLCAVVSIITTVGIVLVLLIESLQFFRDVSVWEFLTGTKWSPLLKPQHFGILPLFCGTFLVAAGSAVVAIPIGLGTAVFLSEYASPLIRDIVKPLLEVLAGIPSVVYGYLAVVFVSPIIKSLFASAELFNAANACIVVGFMILPTIISLSEDVLRSVPRSLREAAYALGATKLDVTVGVVVPAAMSGIMASFLLAIARAVGETMAVTLAAGATPKLTLNPLESIQTMTAYIVQVSQGDTPAGTLEYRTIFAVGLTLFIFTLLLNVIAQWILSRVREKYE</sequence>
<dbReference type="PROSITE" id="PS50928">
    <property type="entry name" value="ABC_TM1"/>
    <property type="match status" value="1"/>
</dbReference>
<keyword evidence="3 5" id="KW-1133">Transmembrane helix</keyword>
<comment type="similarity">
    <text evidence="6">Belongs to the binding-protein-dependent transport system permease family. CysTW subfamily.</text>
</comment>
<evidence type="ECO:0000256" key="2">
    <source>
        <dbReference type="ARBA" id="ARBA00022692"/>
    </source>
</evidence>
<keyword evidence="2 5" id="KW-0812">Transmembrane</keyword>
<evidence type="ECO:0000256" key="3">
    <source>
        <dbReference type="ARBA" id="ARBA00022989"/>
    </source>
</evidence>
<feature type="transmembrane region" description="Helical" evidence="5">
    <location>
        <begin position="176"/>
        <end position="199"/>
    </location>
</feature>
<dbReference type="NCBIfam" id="TIGR02138">
    <property type="entry name" value="phosphate_pstC"/>
    <property type="match status" value="1"/>
</dbReference>
<evidence type="ECO:0000313" key="8">
    <source>
        <dbReference type="EMBL" id="QEG32893.1"/>
    </source>
</evidence>
<organism evidence="8 9">
    <name type="scientific">Bythopirellula goksoeyrii</name>
    <dbReference type="NCBI Taxonomy" id="1400387"/>
    <lineage>
        <taxon>Bacteria</taxon>
        <taxon>Pseudomonadati</taxon>
        <taxon>Planctomycetota</taxon>
        <taxon>Planctomycetia</taxon>
        <taxon>Pirellulales</taxon>
        <taxon>Lacipirellulaceae</taxon>
        <taxon>Bythopirellula</taxon>
    </lineage>
</organism>
<dbReference type="InterPro" id="IPR035906">
    <property type="entry name" value="MetI-like_sf"/>
</dbReference>
<comment type="function">
    <text evidence="6">Part of the binding-protein-dependent transport system for phosphate; probably responsible for the translocation of the substrate across the membrane.</text>
</comment>
<name>A0A5B9QEZ3_9BACT</name>
<dbReference type="Gene3D" id="1.10.3720.10">
    <property type="entry name" value="MetI-like"/>
    <property type="match status" value="1"/>
</dbReference>
<keyword evidence="9" id="KW-1185">Reference proteome</keyword>
<keyword evidence="6" id="KW-1003">Cell membrane</keyword>
<keyword evidence="5" id="KW-0813">Transport</keyword>
<dbReference type="InterPro" id="IPR000515">
    <property type="entry name" value="MetI-like"/>
</dbReference>
<feature type="transmembrane region" description="Helical" evidence="5">
    <location>
        <begin position="39"/>
        <end position="65"/>
    </location>
</feature>
<accession>A0A5B9QEZ3</accession>
<dbReference type="CDD" id="cd06261">
    <property type="entry name" value="TM_PBP2"/>
    <property type="match status" value="1"/>
</dbReference>
<dbReference type="PANTHER" id="PTHR42727:SF1">
    <property type="entry name" value="PHOSPHATE TRANSPORT SYSTEM PERMEASE"/>
    <property type="match status" value="1"/>
</dbReference>
<feature type="transmembrane region" description="Helical" evidence="5">
    <location>
        <begin position="294"/>
        <end position="316"/>
    </location>
</feature>
<dbReference type="PANTHER" id="PTHR42727">
    <property type="entry name" value="PHOSPHATE TRANSPORT SYSTEM PERMEASE PROTEIN"/>
    <property type="match status" value="1"/>
</dbReference>
<dbReference type="KEGG" id="bgok:Pr1d_01540"/>
<evidence type="ECO:0000256" key="4">
    <source>
        <dbReference type="ARBA" id="ARBA00023136"/>
    </source>
</evidence>
<keyword evidence="6" id="KW-0592">Phosphate transport</keyword>
<dbReference type="InterPro" id="IPR011864">
    <property type="entry name" value="Phosphate_PstC"/>
</dbReference>
<comment type="subcellular location">
    <subcellularLocation>
        <location evidence="1 5">Cell membrane</location>
        <topology evidence="1 5">Multi-pass membrane protein</topology>
    </subcellularLocation>
</comment>
<evidence type="ECO:0000256" key="5">
    <source>
        <dbReference type="RuleBase" id="RU363032"/>
    </source>
</evidence>
<gene>
    <name evidence="8" type="primary">pstC</name>
    <name evidence="8" type="ORF">Pr1d_01540</name>
</gene>
<dbReference type="EMBL" id="CP042913">
    <property type="protein sequence ID" value="QEG32893.1"/>
    <property type="molecule type" value="Genomic_DNA"/>
</dbReference>
<feature type="transmembrane region" description="Helical" evidence="5">
    <location>
        <begin position="220"/>
        <end position="242"/>
    </location>
</feature>
<feature type="transmembrane region" description="Helical" evidence="5">
    <location>
        <begin position="96"/>
        <end position="119"/>
    </location>
</feature>
<protein>
    <recommendedName>
        <fullName evidence="6">Phosphate transport system permease protein</fullName>
    </recommendedName>
</protein>
<feature type="domain" description="ABC transmembrane type-1" evidence="7">
    <location>
        <begin position="100"/>
        <end position="312"/>
    </location>
</feature>
<feature type="transmembrane region" description="Helical" evidence="5">
    <location>
        <begin position="140"/>
        <end position="164"/>
    </location>
</feature>
<dbReference type="AlphaFoldDB" id="A0A5B9QEZ3"/>